<evidence type="ECO:0000256" key="5">
    <source>
        <dbReference type="ARBA" id="ARBA00023141"/>
    </source>
</evidence>
<dbReference type="InterPro" id="IPR035904">
    <property type="entry name" value="Chorismate_synth_AroC_sf"/>
</dbReference>
<keyword evidence="4" id="KW-0028">Amino-acid biosynthesis</keyword>
<dbReference type="GO" id="GO:0010181">
    <property type="term" value="F:FMN binding"/>
    <property type="evidence" value="ECO:0007669"/>
    <property type="project" value="TreeGrafter"/>
</dbReference>
<dbReference type="Gene3D" id="3.60.150.10">
    <property type="entry name" value="Chorismate synthase AroC"/>
    <property type="match status" value="1"/>
</dbReference>
<comment type="pathway">
    <text evidence="1">Metabolic intermediate biosynthesis; chorismate biosynthesis; chorismate from D-erythrose 4-phosphate and phosphoenolpyruvate: step 7/7.</text>
</comment>
<evidence type="ECO:0000313" key="7">
    <source>
        <dbReference type="EMBL" id="QNO54173.1"/>
    </source>
</evidence>
<dbReference type="PANTHER" id="PTHR21085">
    <property type="entry name" value="CHORISMATE SYNTHASE"/>
    <property type="match status" value="1"/>
</dbReference>
<name>A0A7G9Z1N9_9EURY</name>
<dbReference type="GO" id="GO:0008652">
    <property type="term" value="P:amino acid biosynthetic process"/>
    <property type="evidence" value="ECO:0007669"/>
    <property type="project" value="UniProtKB-KW"/>
</dbReference>
<keyword evidence="5" id="KW-0057">Aromatic amino acid biosynthesis</keyword>
<dbReference type="GO" id="GO:0009073">
    <property type="term" value="P:aromatic amino acid family biosynthetic process"/>
    <property type="evidence" value="ECO:0007669"/>
    <property type="project" value="UniProtKB-KW"/>
</dbReference>
<dbReference type="GO" id="GO:0009423">
    <property type="term" value="P:chorismate biosynthetic process"/>
    <property type="evidence" value="ECO:0007669"/>
    <property type="project" value="TreeGrafter"/>
</dbReference>
<dbReference type="AlphaFoldDB" id="A0A7G9Z1N9"/>
<evidence type="ECO:0000256" key="3">
    <source>
        <dbReference type="ARBA" id="ARBA00013036"/>
    </source>
</evidence>
<dbReference type="InterPro" id="IPR000453">
    <property type="entry name" value="Chorismate_synth"/>
</dbReference>
<keyword evidence="6 7" id="KW-0456">Lyase</keyword>
<protein>
    <recommendedName>
        <fullName evidence="3">chorismate synthase</fullName>
        <ecNumber evidence="3">4.2.3.5</ecNumber>
    </recommendedName>
</protein>
<dbReference type="SUPFAM" id="SSF103263">
    <property type="entry name" value="Chorismate synthase, AroC"/>
    <property type="match status" value="1"/>
</dbReference>
<reference evidence="7" key="1">
    <citation type="submission" date="2020-06" db="EMBL/GenBank/DDBJ databases">
        <title>Unique genomic features of the anaerobic methanotrophic archaea.</title>
        <authorList>
            <person name="Chadwick G.L."/>
            <person name="Skennerton C.T."/>
            <person name="Laso-Perez R."/>
            <person name="Leu A.O."/>
            <person name="Speth D.R."/>
            <person name="Yu H."/>
            <person name="Morgan-Lang C."/>
            <person name="Hatzenpichler R."/>
            <person name="Goudeau D."/>
            <person name="Malmstrom R."/>
            <person name="Brazelton W.J."/>
            <person name="Woyke T."/>
            <person name="Hallam S.J."/>
            <person name="Tyson G.W."/>
            <person name="Wegener G."/>
            <person name="Boetius A."/>
            <person name="Orphan V."/>
        </authorList>
    </citation>
    <scope>NUCLEOTIDE SEQUENCE</scope>
</reference>
<sequence>MGGIVEVIALGVPAGLGEPVFDKLDAALANALMCVGAVKGVEVGAGFDAARMMGSEMNDEYYMDEGHVRTRTNHAGGILGGISTGEPIICKMAVKPTPSISKLQRSVNMAELQELEISISGRHDTCICPRIVPVAEAMVALVLVDLMLISYSSRFLQTYTGSMIPSTKRSKGITSGHFASNSSLI</sequence>
<evidence type="ECO:0000256" key="1">
    <source>
        <dbReference type="ARBA" id="ARBA00005044"/>
    </source>
</evidence>
<evidence type="ECO:0000256" key="2">
    <source>
        <dbReference type="ARBA" id="ARBA00008014"/>
    </source>
</evidence>
<dbReference type="GO" id="GO:0005829">
    <property type="term" value="C:cytosol"/>
    <property type="evidence" value="ECO:0007669"/>
    <property type="project" value="TreeGrafter"/>
</dbReference>
<evidence type="ECO:0000256" key="4">
    <source>
        <dbReference type="ARBA" id="ARBA00022605"/>
    </source>
</evidence>
<dbReference type="PANTHER" id="PTHR21085:SF0">
    <property type="entry name" value="CHORISMATE SYNTHASE"/>
    <property type="match status" value="1"/>
</dbReference>
<dbReference type="EC" id="4.2.3.5" evidence="3"/>
<gene>
    <name evidence="7" type="primary">aroC</name>
    <name evidence="7" type="ORF">KPHBMPCG_00005</name>
</gene>
<dbReference type="EMBL" id="MT631567">
    <property type="protein sequence ID" value="QNO54173.1"/>
    <property type="molecule type" value="Genomic_DNA"/>
</dbReference>
<organism evidence="7">
    <name type="scientific">Candidatus Methanophaga sp. ANME-1 ERB7</name>
    <dbReference type="NCBI Taxonomy" id="2759913"/>
    <lineage>
        <taxon>Archaea</taxon>
        <taxon>Methanobacteriati</taxon>
        <taxon>Methanobacteriota</taxon>
        <taxon>Stenosarchaea group</taxon>
        <taxon>Methanomicrobia</taxon>
        <taxon>Candidatus Methanophagales</taxon>
        <taxon>Candidatus Methanophagaceae</taxon>
        <taxon>Candidatus Methanophaga</taxon>
    </lineage>
</organism>
<comment type="similarity">
    <text evidence="2">Belongs to the chorismate synthase family.</text>
</comment>
<dbReference type="Pfam" id="PF01264">
    <property type="entry name" value="Chorismate_synt"/>
    <property type="match status" value="1"/>
</dbReference>
<evidence type="ECO:0000256" key="6">
    <source>
        <dbReference type="ARBA" id="ARBA00023239"/>
    </source>
</evidence>
<dbReference type="GO" id="GO:0004107">
    <property type="term" value="F:chorismate synthase activity"/>
    <property type="evidence" value="ECO:0007669"/>
    <property type="project" value="UniProtKB-EC"/>
</dbReference>
<accession>A0A7G9Z1N9</accession>
<proteinExistence type="inferred from homology"/>